<evidence type="ECO:0000256" key="4">
    <source>
        <dbReference type="ARBA" id="ARBA00023136"/>
    </source>
</evidence>
<sequence>MKYPIKKTCIPILAFVLTGCQKYLDEKSDKSLSVGASVKDVQALLDYNALFNGNCAEGEASSDNYFLTDQKWSGLYEEDDRSLYIWGNDLFTNTNNSNGWSISYQQVYYANVAIEKLNTIDRSDNADGWNNAMGQALFSRGKALFTVACTWAKVFDSSTADNTPGIPLRVNSDFNTVSQRSSLEMTLKQILSDLSNSVFYLPKSPIHVMRPSREAAYAMLARIYLYMGDYAKANGYADSTLAFHRELLDFNVLDPNKNYPIAQFNKEVIYSETGYLTPIDESFAAIDTSFYGQFSAHDLRKDIFFRAYSEMDKRIVFKGSYDGSANKFCGLAIDEVYLIKAECQLKMGNAMNALLFLNELSSKRYGAGFLPYRSNDKDEISGFIQQERRKELVMRNLRWYDLKRLNREGYNIWLRRKLNGKEYVLPPNSPRYALPIPAYVLKQSGMEQNGY</sequence>
<dbReference type="InterPro" id="IPR033985">
    <property type="entry name" value="SusD-like_N"/>
</dbReference>
<dbReference type="Proteomes" id="UP000249645">
    <property type="component" value="Unassembled WGS sequence"/>
</dbReference>
<reference evidence="8 9" key="1">
    <citation type="submission" date="2017-11" db="EMBL/GenBank/DDBJ databases">
        <title>Infants hospitalized years apart are colonized by the same room-sourced microbial strains.</title>
        <authorList>
            <person name="Brooks B."/>
            <person name="Olm M.R."/>
            <person name="Firek B.A."/>
            <person name="Baker R."/>
            <person name="Thomas B.C."/>
            <person name="Morowitz M.J."/>
            <person name="Banfield J.F."/>
        </authorList>
    </citation>
    <scope>NUCLEOTIDE SEQUENCE [LARGE SCALE GENOMIC DNA]</scope>
    <source>
        <strain evidence="8">S2_009_000_R2_76</strain>
    </source>
</reference>
<keyword evidence="5" id="KW-0998">Cell outer membrane</keyword>
<evidence type="ECO:0000313" key="8">
    <source>
        <dbReference type="EMBL" id="PZP51493.1"/>
    </source>
</evidence>
<comment type="similarity">
    <text evidence="2">Belongs to the SusD family.</text>
</comment>
<proteinExistence type="inferred from homology"/>
<dbReference type="GO" id="GO:0009279">
    <property type="term" value="C:cell outer membrane"/>
    <property type="evidence" value="ECO:0007669"/>
    <property type="project" value="UniProtKB-SubCell"/>
</dbReference>
<comment type="subcellular location">
    <subcellularLocation>
        <location evidence="1">Cell outer membrane</location>
    </subcellularLocation>
</comment>
<evidence type="ECO:0000313" key="9">
    <source>
        <dbReference type="Proteomes" id="UP000249645"/>
    </source>
</evidence>
<keyword evidence="3" id="KW-0732">Signal</keyword>
<evidence type="ECO:0000259" key="7">
    <source>
        <dbReference type="Pfam" id="PF14322"/>
    </source>
</evidence>
<dbReference type="Gene3D" id="1.25.40.390">
    <property type="match status" value="1"/>
</dbReference>
<evidence type="ECO:0000256" key="2">
    <source>
        <dbReference type="ARBA" id="ARBA00006275"/>
    </source>
</evidence>
<evidence type="ECO:0000256" key="5">
    <source>
        <dbReference type="ARBA" id="ARBA00023237"/>
    </source>
</evidence>
<organism evidence="8 9">
    <name type="scientific">Pseudopedobacter saltans</name>
    <dbReference type="NCBI Taxonomy" id="151895"/>
    <lineage>
        <taxon>Bacteria</taxon>
        <taxon>Pseudomonadati</taxon>
        <taxon>Bacteroidota</taxon>
        <taxon>Sphingobacteriia</taxon>
        <taxon>Sphingobacteriales</taxon>
        <taxon>Sphingobacteriaceae</taxon>
        <taxon>Pseudopedobacter</taxon>
    </lineage>
</organism>
<protein>
    <recommendedName>
        <fullName evidence="10">RagB/SusD family nutrient uptake outer membrane protein</fullName>
    </recommendedName>
</protein>
<dbReference type="SUPFAM" id="SSF48452">
    <property type="entry name" value="TPR-like"/>
    <property type="match status" value="1"/>
</dbReference>
<name>A0A2W5F9D1_9SPHI</name>
<keyword evidence="4" id="KW-0472">Membrane</keyword>
<dbReference type="AlphaFoldDB" id="A0A2W5F9D1"/>
<comment type="caution">
    <text evidence="8">The sequence shown here is derived from an EMBL/GenBank/DDBJ whole genome shotgun (WGS) entry which is preliminary data.</text>
</comment>
<dbReference type="EMBL" id="QFOI01000029">
    <property type="protein sequence ID" value="PZP51493.1"/>
    <property type="molecule type" value="Genomic_DNA"/>
</dbReference>
<feature type="domain" description="RagB/SusD" evidence="6">
    <location>
        <begin position="335"/>
        <end position="437"/>
    </location>
</feature>
<accession>A0A2W5F9D1</accession>
<evidence type="ECO:0000256" key="3">
    <source>
        <dbReference type="ARBA" id="ARBA00022729"/>
    </source>
</evidence>
<dbReference type="Pfam" id="PF07980">
    <property type="entry name" value="SusD_RagB"/>
    <property type="match status" value="1"/>
</dbReference>
<evidence type="ECO:0008006" key="10">
    <source>
        <dbReference type="Google" id="ProtNLM"/>
    </source>
</evidence>
<evidence type="ECO:0000256" key="1">
    <source>
        <dbReference type="ARBA" id="ARBA00004442"/>
    </source>
</evidence>
<feature type="domain" description="SusD-like N-terminal" evidence="7">
    <location>
        <begin position="22"/>
        <end position="225"/>
    </location>
</feature>
<dbReference type="PROSITE" id="PS51257">
    <property type="entry name" value="PROKAR_LIPOPROTEIN"/>
    <property type="match status" value="1"/>
</dbReference>
<dbReference type="InterPro" id="IPR011990">
    <property type="entry name" value="TPR-like_helical_dom_sf"/>
</dbReference>
<dbReference type="InterPro" id="IPR012944">
    <property type="entry name" value="SusD_RagB_dom"/>
</dbReference>
<evidence type="ECO:0000259" key="6">
    <source>
        <dbReference type="Pfam" id="PF07980"/>
    </source>
</evidence>
<dbReference type="Pfam" id="PF14322">
    <property type="entry name" value="SusD-like_3"/>
    <property type="match status" value="1"/>
</dbReference>
<gene>
    <name evidence="8" type="ORF">DI598_03100</name>
</gene>